<sequence>MHSFLKITVELFGINKDTRIAQKARTIPTS</sequence>
<dbReference type="Proteomes" id="UP000032142">
    <property type="component" value="Unassembled WGS sequence"/>
</dbReference>
<dbReference type="EMBL" id="KN439880">
    <property type="protein sequence ID" value="KHG27096.1"/>
    <property type="molecule type" value="Genomic_DNA"/>
</dbReference>
<reference evidence="2" key="1">
    <citation type="submission" date="2014-09" db="EMBL/GenBank/DDBJ databases">
        <authorList>
            <person name="Mudge J."/>
            <person name="Ramaraj T."/>
            <person name="Lindquist I.E."/>
            <person name="Bharti A.K."/>
            <person name="Sundararajan A."/>
            <person name="Cameron C.T."/>
            <person name="Woodward J.E."/>
            <person name="May G.D."/>
            <person name="Brubaker C."/>
            <person name="Broadhvest J."/>
            <person name="Wilkins T.A."/>
        </authorList>
    </citation>
    <scope>NUCLEOTIDE SEQUENCE</scope>
    <source>
        <strain evidence="2">cv. AKA8401</strain>
    </source>
</reference>
<organism evidence="1 2">
    <name type="scientific">Gossypium arboreum</name>
    <name type="common">Tree cotton</name>
    <name type="synonym">Gossypium nanking</name>
    <dbReference type="NCBI Taxonomy" id="29729"/>
    <lineage>
        <taxon>Eukaryota</taxon>
        <taxon>Viridiplantae</taxon>
        <taxon>Streptophyta</taxon>
        <taxon>Embryophyta</taxon>
        <taxon>Tracheophyta</taxon>
        <taxon>Spermatophyta</taxon>
        <taxon>Magnoliopsida</taxon>
        <taxon>eudicotyledons</taxon>
        <taxon>Gunneridae</taxon>
        <taxon>Pentapetalae</taxon>
        <taxon>rosids</taxon>
        <taxon>malvids</taxon>
        <taxon>Malvales</taxon>
        <taxon>Malvaceae</taxon>
        <taxon>Malvoideae</taxon>
        <taxon>Gossypium</taxon>
    </lineage>
</organism>
<gene>
    <name evidence="1" type="ORF">F383_05069</name>
</gene>
<dbReference type="AlphaFoldDB" id="A0A0B0PUL1"/>
<accession>A0A0B0PUL1</accession>
<name>A0A0B0PUL1_GOSAR</name>
<evidence type="ECO:0000313" key="1">
    <source>
        <dbReference type="EMBL" id="KHG27096.1"/>
    </source>
</evidence>
<evidence type="ECO:0000313" key="2">
    <source>
        <dbReference type="Proteomes" id="UP000032142"/>
    </source>
</evidence>
<keyword evidence="2" id="KW-1185">Reference proteome</keyword>
<proteinExistence type="predicted"/>
<protein>
    <submittedName>
        <fullName evidence="1">Uncharacterized protein</fullName>
    </submittedName>
</protein>